<feature type="transmembrane region" description="Helical" evidence="2">
    <location>
        <begin position="7"/>
        <end position="28"/>
    </location>
</feature>
<proteinExistence type="predicted"/>
<keyword evidence="2" id="KW-0812">Transmembrane</keyword>
<keyword evidence="2" id="KW-1133">Transmembrane helix</keyword>
<evidence type="ECO:0000313" key="4">
    <source>
        <dbReference type="Proteomes" id="UP000034600"/>
    </source>
</evidence>
<dbReference type="EMBL" id="LCPO01000030">
    <property type="protein sequence ID" value="KKU98251.1"/>
    <property type="molecule type" value="Genomic_DNA"/>
</dbReference>
<evidence type="ECO:0000256" key="1">
    <source>
        <dbReference type="SAM" id="MobiDB-lite"/>
    </source>
</evidence>
<evidence type="ECO:0000256" key="2">
    <source>
        <dbReference type="SAM" id="Phobius"/>
    </source>
</evidence>
<keyword evidence="2" id="KW-0472">Membrane</keyword>
<name>A0A0G1UW23_9BACT</name>
<gene>
    <name evidence="3" type="ORF">UY32_C0030G0006</name>
</gene>
<sequence length="383" mass="42594">MKQIYKILIVFTAIVALAVLGVLLWRALQPRPPATPSGELPSAPVGEGEVGEGEGPPFTLRKLSDDGVAVFDSFTDPDGNPLYLEMSGVVREARVGPDPEVSAETFSALNFVKLSPDRRHALLAYGDPKNPNWILFDTKDLVWRPFNVPVIAATWKDADTLIAILPETGGGRILAEVPVRDNFTNPATAGPRYTLVLRNFPLLDVSLSWSDTLDVLIIQEKTASFYKPRTWQFNLTARTLQLLAEGEKGEVSRWLTQDYVFHYTPPKKFQILDHELASVVFTPTPTIPEKCDGVEARIFCFAPIVFPPFSFTNTFAEDYAKGSVYTLDKFLVLDAVSGETIQLFTSGMEEIPQIDARSVRAAGNTVYFVNRYDNGLYELRLNQ</sequence>
<accession>A0A0G1UW23</accession>
<dbReference type="AlphaFoldDB" id="A0A0G1UW23"/>
<dbReference type="Proteomes" id="UP000034600">
    <property type="component" value="Unassembled WGS sequence"/>
</dbReference>
<protein>
    <submittedName>
        <fullName evidence="3">Uncharacterized protein</fullName>
    </submittedName>
</protein>
<feature type="region of interest" description="Disordered" evidence="1">
    <location>
        <begin position="33"/>
        <end position="57"/>
    </location>
</feature>
<comment type="caution">
    <text evidence="3">The sequence shown here is derived from an EMBL/GenBank/DDBJ whole genome shotgun (WGS) entry which is preliminary data.</text>
</comment>
<evidence type="ECO:0000313" key="3">
    <source>
        <dbReference type="EMBL" id="KKU98251.1"/>
    </source>
</evidence>
<reference evidence="3 4" key="1">
    <citation type="journal article" date="2015" name="Nature">
        <title>rRNA introns, odd ribosomes, and small enigmatic genomes across a large radiation of phyla.</title>
        <authorList>
            <person name="Brown C.T."/>
            <person name="Hug L.A."/>
            <person name="Thomas B.C."/>
            <person name="Sharon I."/>
            <person name="Castelle C.J."/>
            <person name="Singh A."/>
            <person name="Wilkins M.J."/>
            <person name="Williams K.H."/>
            <person name="Banfield J.F."/>
        </authorList>
    </citation>
    <scope>NUCLEOTIDE SEQUENCE [LARGE SCALE GENOMIC DNA]</scope>
</reference>
<organism evidence="3 4">
    <name type="scientific">Candidatus Jorgensenbacteria bacterium GW2011_GWC1_48_8</name>
    <dbReference type="NCBI Taxonomy" id="1618666"/>
    <lineage>
        <taxon>Bacteria</taxon>
        <taxon>Candidatus Joergenseniibacteriota</taxon>
    </lineage>
</organism>